<evidence type="ECO:0000256" key="4">
    <source>
        <dbReference type="PIRSR" id="PIRSR000303-1"/>
    </source>
</evidence>
<evidence type="ECO:0000259" key="6">
    <source>
        <dbReference type="PROSITE" id="PS51352"/>
    </source>
</evidence>
<organism evidence="7 8">
    <name type="scientific">Pseudomonas weihenstephanensis</name>
    <dbReference type="NCBI Taxonomy" id="1608994"/>
    <lineage>
        <taxon>Bacteria</taxon>
        <taxon>Pseudomonadati</taxon>
        <taxon>Pseudomonadota</taxon>
        <taxon>Gammaproteobacteria</taxon>
        <taxon>Pseudomonadales</taxon>
        <taxon>Pseudomonadaceae</taxon>
        <taxon>Pseudomonas</taxon>
    </lineage>
</organism>
<keyword evidence="2 5" id="KW-0575">Peroxidase</keyword>
<gene>
    <name evidence="7" type="ORF">TU86_04860</name>
</gene>
<dbReference type="InterPro" id="IPR013766">
    <property type="entry name" value="Thioredoxin_domain"/>
</dbReference>
<dbReference type="PROSITE" id="PS51355">
    <property type="entry name" value="GLUTATHIONE_PEROXID_3"/>
    <property type="match status" value="1"/>
</dbReference>
<comment type="similarity">
    <text evidence="1 5">Belongs to the glutathione peroxidase family.</text>
</comment>
<dbReference type="GO" id="GO:0004601">
    <property type="term" value="F:peroxidase activity"/>
    <property type="evidence" value="ECO:0007669"/>
    <property type="project" value="UniProtKB-KW"/>
</dbReference>
<dbReference type="PANTHER" id="PTHR11592">
    <property type="entry name" value="GLUTATHIONE PEROXIDASE"/>
    <property type="match status" value="1"/>
</dbReference>
<evidence type="ECO:0000256" key="5">
    <source>
        <dbReference type="RuleBase" id="RU000499"/>
    </source>
</evidence>
<keyword evidence="3 5" id="KW-0560">Oxidoreductase</keyword>
<evidence type="ECO:0000313" key="8">
    <source>
        <dbReference type="Proteomes" id="UP000036325"/>
    </source>
</evidence>
<dbReference type="SUPFAM" id="SSF52833">
    <property type="entry name" value="Thioredoxin-like"/>
    <property type="match status" value="1"/>
</dbReference>
<dbReference type="FunFam" id="3.40.30.10:FF:000010">
    <property type="entry name" value="Glutathione peroxidase"/>
    <property type="match status" value="1"/>
</dbReference>
<dbReference type="Gene3D" id="3.40.30.10">
    <property type="entry name" value="Glutaredoxin"/>
    <property type="match status" value="1"/>
</dbReference>
<evidence type="ECO:0000256" key="2">
    <source>
        <dbReference type="ARBA" id="ARBA00022559"/>
    </source>
</evidence>
<dbReference type="AlphaFoldDB" id="A0A0J6IR94"/>
<name>A0A0J6IR94_9PSED</name>
<dbReference type="Proteomes" id="UP000036325">
    <property type="component" value="Unassembled WGS sequence"/>
</dbReference>
<dbReference type="Pfam" id="PF00255">
    <property type="entry name" value="GSHPx"/>
    <property type="match status" value="1"/>
</dbReference>
<evidence type="ECO:0000256" key="3">
    <source>
        <dbReference type="ARBA" id="ARBA00023002"/>
    </source>
</evidence>
<dbReference type="PIRSF" id="PIRSF000303">
    <property type="entry name" value="Glutathion_perox"/>
    <property type="match status" value="1"/>
</dbReference>
<dbReference type="PATRIC" id="fig|1608994.3.peg.1562"/>
<dbReference type="PROSITE" id="PS00460">
    <property type="entry name" value="GLUTATHIONE_PEROXID_1"/>
    <property type="match status" value="1"/>
</dbReference>
<feature type="domain" description="Thioredoxin" evidence="6">
    <location>
        <begin position="1"/>
        <end position="160"/>
    </location>
</feature>
<dbReference type="OrthoDB" id="9785502at2"/>
<dbReference type="STRING" id="1608994.TU86_04860"/>
<protein>
    <recommendedName>
        <fullName evidence="5">Glutathione peroxidase</fullName>
    </recommendedName>
</protein>
<dbReference type="InterPro" id="IPR036249">
    <property type="entry name" value="Thioredoxin-like_sf"/>
</dbReference>
<evidence type="ECO:0000256" key="1">
    <source>
        <dbReference type="ARBA" id="ARBA00006926"/>
    </source>
</evidence>
<sequence>MSAFHELTLDALDGKPLPLETLKGKVVLVVNVASKCGLTPQYAALENIYQQYKDQGFSILGVPCNQFAGQEPGTDEEIQSFCSLNYGVTFDLSGKMNVNDPDRHQLYRLLAGEGAEFPGDITWNFEKFLLGQDGRVLARFSPRTAPDDAAVIQAIEKALS</sequence>
<dbReference type="RefSeq" id="WP_048363176.1">
    <property type="nucleotide sequence ID" value="NZ_JAAEBV010000006.1"/>
</dbReference>
<dbReference type="GO" id="GO:0034599">
    <property type="term" value="P:cellular response to oxidative stress"/>
    <property type="evidence" value="ECO:0007669"/>
    <property type="project" value="TreeGrafter"/>
</dbReference>
<dbReference type="InterPro" id="IPR000889">
    <property type="entry name" value="Glutathione_peroxidase"/>
</dbReference>
<evidence type="ECO:0000313" key="7">
    <source>
        <dbReference type="EMBL" id="KMN14639.1"/>
    </source>
</evidence>
<reference evidence="7 8" key="1">
    <citation type="submission" date="2015-02" db="EMBL/GenBank/DDBJ databases">
        <title>Pseudomonas helleri sp. nov. and Pseudomonas weihenstephanensis sp. nov., isolated from raw cows milk.</title>
        <authorList>
            <person name="von Neubeck M."/>
            <person name="Huptas C."/>
            <person name="Wenning M."/>
            <person name="Scherer S."/>
        </authorList>
    </citation>
    <scope>NUCLEOTIDE SEQUENCE [LARGE SCALE GENOMIC DNA]</scope>
    <source>
        <strain evidence="7 8">DSM 29166</strain>
    </source>
</reference>
<dbReference type="PANTHER" id="PTHR11592:SF40">
    <property type="entry name" value="THIOREDOXIN_GLUTATHIONE PEROXIDASE BTUE"/>
    <property type="match status" value="1"/>
</dbReference>
<dbReference type="PRINTS" id="PR01011">
    <property type="entry name" value="GLUTPROXDASE"/>
</dbReference>
<dbReference type="PROSITE" id="PS51352">
    <property type="entry name" value="THIOREDOXIN_2"/>
    <property type="match status" value="1"/>
</dbReference>
<dbReference type="InterPro" id="IPR029759">
    <property type="entry name" value="GPX_AS"/>
</dbReference>
<dbReference type="EMBL" id="JYLF01000002">
    <property type="protein sequence ID" value="KMN14639.1"/>
    <property type="molecule type" value="Genomic_DNA"/>
</dbReference>
<proteinExistence type="inferred from homology"/>
<feature type="active site" evidence="4">
    <location>
        <position position="36"/>
    </location>
</feature>
<dbReference type="CDD" id="cd00340">
    <property type="entry name" value="GSH_Peroxidase"/>
    <property type="match status" value="1"/>
</dbReference>
<accession>A0A0J6IR94</accession>
<comment type="caution">
    <text evidence="7">The sequence shown here is derived from an EMBL/GenBank/DDBJ whole genome shotgun (WGS) entry which is preliminary data.</text>
</comment>